<evidence type="ECO:0000259" key="1">
    <source>
        <dbReference type="Pfam" id="PF03478"/>
    </source>
</evidence>
<protein>
    <recommendedName>
        <fullName evidence="1">KIB1-4 beta-propeller domain-containing protein</fullName>
    </recommendedName>
</protein>
<dbReference type="Pfam" id="PF03478">
    <property type="entry name" value="Beta-prop_KIB1-4"/>
    <property type="match status" value="1"/>
</dbReference>
<keyword evidence="3" id="KW-1185">Reference proteome</keyword>
<accession>A0AAV7ELG1</accession>
<comment type="caution">
    <text evidence="2">The sequence shown here is derived from an EMBL/GenBank/DDBJ whole genome shotgun (WGS) entry which is preliminary data.</text>
</comment>
<gene>
    <name evidence="2" type="ORF">H6P81_009444</name>
</gene>
<dbReference type="Proteomes" id="UP000825729">
    <property type="component" value="Unassembled WGS sequence"/>
</dbReference>
<organism evidence="2 3">
    <name type="scientific">Aristolochia fimbriata</name>
    <name type="common">White veined hardy Dutchman's pipe vine</name>
    <dbReference type="NCBI Taxonomy" id="158543"/>
    <lineage>
        <taxon>Eukaryota</taxon>
        <taxon>Viridiplantae</taxon>
        <taxon>Streptophyta</taxon>
        <taxon>Embryophyta</taxon>
        <taxon>Tracheophyta</taxon>
        <taxon>Spermatophyta</taxon>
        <taxon>Magnoliopsida</taxon>
        <taxon>Magnoliidae</taxon>
        <taxon>Piperales</taxon>
        <taxon>Aristolochiaceae</taxon>
        <taxon>Aristolochia</taxon>
    </lineage>
</organism>
<dbReference type="PANTHER" id="PTHR44259">
    <property type="entry name" value="OS07G0183000 PROTEIN-RELATED"/>
    <property type="match status" value="1"/>
</dbReference>
<reference evidence="2 3" key="1">
    <citation type="submission" date="2021-07" db="EMBL/GenBank/DDBJ databases">
        <title>The Aristolochia fimbriata genome: insights into angiosperm evolution, floral development and chemical biosynthesis.</title>
        <authorList>
            <person name="Jiao Y."/>
        </authorList>
    </citation>
    <scope>NUCLEOTIDE SEQUENCE [LARGE SCALE GENOMIC DNA]</scope>
    <source>
        <strain evidence="2">IBCAS-2021</strain>
        <tissue evidence="2">Leaf</tissue>
    </source>
</reference>
<name>A0AAV7ELG1_ARIFI</name>
<sequence>MDASSSFLCETAAIREQASRQSLAETVPEDVLALVFRRLNNLNHFLSFGAVCRRLHGISTKHKTEFMTKLFPLLVIEDYLGYIGIFFGFPNHSTRTFHRFVKVRDIDPKFECYGSSHGWLIVGERERRGRRWNTTLGKRKMRLLNPVSGQQLSLPDFSWPDVEKVYPHGCKFVLSSNPSSSSSATGTTCFVAAAAFSLHPEAMGYDFPLAFAPVDRDAHEWTRIKHDRFCEDIIFFKDKLYGIGAPFGTILCVEDIDEAIAAGRSGTGVTEIFSLGWNDQNSPLNPYNFGSYHHYLAESQGNLLAIQTAMRWVRNQGTLHIYKLILDYVDDSTNGSSTSTTKPAATWSFTQVYSLNDQVLFIGINSSISIPVSSSNSSLKNCVLSVVDRKGVSIREIGVNSLEEPITIPDISSRPMFWHTPTI</sequence>
<dbReference type="InterPro" id="IPR050942">
    <property type="entry name" value="F-box_BR-signaling"/>
</dbReference>
<evidence type="ECO:0000313" key="3">
    <source>
        <dbReference type="Proteomes" id="UP000825729"/>
    </source>
</evidence>
<dbReference type="InterPro" id="IPR005174">
    <property type="entry name" value="KIB1-4_b-propeller"/>
</dbReference>
<evidence type="ECO:0000313" key="2">
    <source>
        <dbReference type="EMBL" id="KAG9449479.1"/>
    </source>
</evidence>
<feature type="domain" description="KIB1-4 beta-propeller" evidence="1">
    <location>
        <begin position="101"/>
        <end position="388"/>
    </location>
</feature>
<dbReference type="EMBL" id="JAINDJ010000004">
    <property type="protein sequence ID" value="KAG9449479.1"/>
    <property type="molecule type" value="Genomic_DNA"/>
</dbReference>
<dbReference type="AlphaFoldDB" id="A0AAV7ELG1"/>
<proteinExistence type="predicted"/>